<sequence length="456" mass="52035">MKVYESKKAQEIIPNENEQAILQDWYRMRRNNLIIFCICKCLYSFECSAISISALYYFQNVIKVGNPNLYYSLAVGALSFSSIFSSALVGRMVDRYRNLRQTSLSLSLFNFAGNLLYVLPFAPWLPIIGRFLCGISDGVRPAYQGELTRTYSSKELTKYGTFLQMLEIIAHAVAPVSPMIFKWVDFKLFGLKFNQYNFVGVFLMFTTMIYLTMAYFMLSDLTKEKGYQIFLIEEELGGNHTSTGANHEHQKLLSIKNILTTFDIMLILTTILILNYIYTQAELVINIIAVDKFQWTVEHLGIFSISTIIIALSVMHVLKRLHSGVDIYYIIVCFVTGNGLSMAILAFLSNYEIRNAVFQSFLVLSIMSLNIIAGYSASIFTTFAIALVVPVHSRCFVVGLRQVSMKLALCLGYFSTTLLYNVSIISYPIMSLCCFALSFIYLCNSFRFIRKYCRRL</sequence>
<dbReference type="RefSeq" id="XP_066921559.1">
    <property type="nucleotide sequence ID" value="XM_067065458.1"/>
</dbReference>
<feature type="transmembrane region" description="Helical" evidence="5">
    <location>
        <begin position="327"/>
        <end position="349"/>
    </location>
</feature>
<feature type="transmembrane region" description="Helical" evidence="5">
    <location>
        <begin position="196"/>
        <end position="218"/>
    </location>
</feature>
<evidence type="ECO:0000256" key="4">
    <source>
        <dbReference type="ARBA" id="ARBA00023136"/>
    </source>
</evidence>
<dbReference type="GeneID" id="136808892"/>
<keyword evidence="7" id="KW-1185">Reference proteome</keyword>
<dbReference type="InterPro" id="IPR051068">
    <property type="entry name" value="MFS_Domain-Containing_Protein"/>
</dbReference>
<keyword evidence="3 5" id="KW-1133">Transmembrane helix</keyword>
<dbReference type="EnsemblMetazoa" id="CLYHEMT006523.1">
    <property type="protein sequence ID" value="CLYHEMP006523.1"/>
    <property type="gene ID" value="CLYHEMG006523"/>
</dbReference>
<dbReference type="OrthoDB" id="370281at2759"/>
<evidence type="ECO:0000313" key="6">
    <source>
        <dbReference type="EnsemblMetazoa" id="CLYHEMP006523.1"/>
    </source>
</evidence>
<dbReference type="Proteomes" id="UP000594262">
    <property type="component" value="Unplaced"/>
</dbReference>
<feature type="transmembrane region" description="Helical" evidence="5">
    <location>
        <begin position="102"/>
        <end position="122"/>
    </location>
</feature>
<keyword evidence="4 5" id="KW-0472">Membrane</keyword>
<name>A0A7M5VBU2_9CNID</name>
<dbReference type="InterPro" id="IPR036259">
    <property type="entry name" value="MFS_trans_sf"/>
</dbReference>
<proteinExistence type="predicted"/>
<feature type="transmembrane region" description="Helical" evidence="5">
    <location>
        <begin position="361"/>
        <end position="391"/>
    </location>
</feature>
<evidence type="ECO:0000256" key="2">
    <source>
        <dbReference type="ARBA" id="ARBA00022692"/>
    </source>
</evidence>
<dbReference type="RefSeq" id="XP_066921558.1">
    <property type="nucleotide sequence ID" value="XM_067065457.1"/>
</dbReference>
<feature type="transmembrane region" description="Helical" evidence="5">
    <location>
        <begin position="258"/>
        <end position="279"/>
    </location>
</feature>
<dbReference type="AlphaFoldDB" id="A0A7M5VBU2"/>
<dbReference type="PANTHER" id="PTHR23510">
    <property type="entry name" value="INNER MEMBRANE TRANSPORT PROTEIN YAJR"/>
    <property type="match status" value="1"/>
</dbReference>
<dbReference type="SUPFAM" id="SSF103473">
    <property type="entry name" value="MFS general substrate transporter"/>
    <property type="match status" value="1"/>
</dbReference>
<evidence type="ECO:0000256" key="5">
    <source>
        <dbReference type="SAM" id="Phobius"/>
    </source>
</evidence>
<keyword evidence="2 5" id="KW-0812">Transmembrane</keyword>
<evidence type="ECO:0000256" key="3">
    <source>
        <dbReference type="ARBA" id="ARBA00022989"/>
    </source>
</evidence>
<feature type="transmembrane region" description="Helical" evidence="5">
    <location>
        <begin position="33"/>
        <end position="57"/>
    </location>
</feature>
<comment type="subcellular location">
    <subcellularLocation>
        <location evidence="1">Membrane</location>
        <topology evidence="1">Multi-pass membrane protein</topology>
    </subcellularLocation>
</comment>
<feature type="transmembrane region" description="Helical" evidence="5">
    <location>
        <begin position="429"/>
        <end position="449"/>
    </location>
</feature>
<reference evidence="6" key="1">
    <citation type="submission" date="2021-01" db="UniProtKB">
        <authorList>
            <consortium name="EnsemblMetazoa"/>
        </authorList>
    </citation>
    <scope>IDENTIFICATION</scope>
</reference>
<dbReference type="PANTHER" id="PTHR23510:SF16">
    <property type="entry name" value="MAJOR FACILITATOR SUPERFAMILY (MFS) PROFILE DOMAIN-CONTAINING PROTEIN"/>
    <property type="match status" value="1"/>
</dbReference>
<accession>A0A7M5VBU2</accession>
<feature type="transmembrane region" description="Helical" evidence="5">
    <location>
        <begin position="299"/>
        <end position="318"/>
    </location>
</feature>
<protein>
    <submittedName>
        <fullName evidence="6">Uncharacterized protein</fullName>
    </submittedName>
</protein>
<evidence type="ECO:0000313" key="7">
    <source>
        <dbReference type="Proteomes" id="UP000594262"/>
    </source>
</evidence>
<organism evidence="6 7">
    <name type="scientific">Clytia hemisphaerica</name>
    <dbReference type="NCBI Taxonomy" id="252671"/>
    <lineage>
        <taxon>Eukaryota</taxon>
        <taxon>Metazoa</taxon>
        <taxon>Cnidaria</taxon>
        <taxon>Hydrozoa</taxon>
        <taxon>Hydroidolina</taxon>
        <taxon>Leptothecata</taxon>
        <taxon>Obeliida</taxon>
        <taxon>Clytiidae</taxon>
        <taxon>Clytia</taxon>
    </lineage>
</organism>
<evidence type="ECO:0000256" key="1">
    <source>
        <dbReference type="ARBA" id="ARBA00004141"/>
    </source>
</evidence>
<dbReference type="GO" id="GO:0016020">
    <property type="term" value="C:membrane"/>
    <property type="evidence" value="ECO:0007669"/>
    <property type="project" value="UniProtKB-SubCell"/>
</dbReference>
<dbReference type="Gene3D" id="1.20.1250.20">
    <property type="entry name" value="MFS general substrate transporter like domains"/>
    <property type="match status" value="1"/>
</dbReference>
<feature type="transmembrane region" description="Helical" evidence="5">
    <location>
        <begin position="69"/>
        <end position="90"/>
    </location>
</feature>